<gene>
    <name evidence="1" type="ORF">Solumvirus8_4</name>
</gene>
<reference evidence="1" key="1">
    <citation type="submission" date="2018-10" db="EMBL/GenBank/DDBJ databases">
        <title>Hidden diversity of soil giant viruses.</title>
        <authorList>
            <person name="Schulz F."/>
            <person name="Alteio L."/>
            <person name="Goudeau D."/>
            <person name="Ryan E.M."/>
            <person name="Malmstrom R.R."/>
            <person name="Blanchard J."/>
            <person name="Woyke T."/>
        </authorList>
    </citation>
    <scope>NUCLEOTIDE SEQUENCE</scope>
    <source>
        <strain evidence="1">SMV1</strain>
    </source>
</reference>
<evidence type="ECO:0000313" key="1">
    <source>
        <dbReference type="EMBL" id="AYV86399.1"/>
    </source>
</evidence>
<name>A0A3G5AKI4_9VIRU</name>
<sequence length="52" mass="5937">MILSISRAFVSLFIDMNRSRVISTPLSNERYSFSIIASSFSKIIFCVTFARL</sequence>
<dbReference type="EMBL" id="MK072505">
    <property type="protein sequence ID" value="AYV86399.1"/>
    <property type="molecule type" value="Genomic_DNA"/>
</dbReference>
<accession>A0A3G5AKI4</accession>
<organism evidence="1">
    <name type="scientific">Solumvirus sp</name>
    <dbReference type="NCBI Taxonomy" id="2487773"/>
    <lineage>
        <taxon>Viruses</taxon>
        <taxon>Pithoviruses</taxon>
    </lineage>
</organism>
<protein>
    <submittedName>
        <fullName evidence="1">Uncharacterized protein</fullName>
    </submittedName>
</protein>
<proteinExistence type="predicted"/>